<evidence type="ECO:0008006" key="3">
    <source>
        <dbReference type="Google" id="ProtNLM"/>
    </source>
</evidence>
<sequence length="100" mass="11620">MAFGLKRAELTAWKHAVQNGEIGIITHYWQDERFPTSTSVTKVGCADLNKLVRWGRQYGLKAEWIDNRSPYPHFDLFAETQLEVLRKEGLANQINRFNLN</sequence>
<dbReference type="OrthoDB" id="2361368at2"/>
<proteinExistence type="predicted"/>
<gene>
    <name evidence="1" type="ORF">SAMN04488134_101192</name>
</gene>
<dbReference type="RefSeq" id="WP_091493732.1">
    <property type="nucleotide sequence ID" value="NZ_FODJ01000001.1"/>
</dbReference>
<evidence type="ECO:0000313" key="1">
    <source>
        <dbReference type="EMBL" id="SEN48508.1"/>
    </source>
</evidence>
<dbReference type="Proteomes" id="UP000199300">
    <property type="component" value="Unassembled WGS sequence"/>
</dbReference>
<accession>A0A1H8GZ43</accession>
<name>A0A1H8GZ43_9BACI</name>
<dbReference type="AlphaFoldDB" id="A0A1H8GZ43"/>
<dbReference type="STRING" id="872970.SAMN04488134_101192"/>
<protein>
    <recommendedName>
        <fullName evidence="3">YneQ</fullName>
    </recommendedName>
</protein>
<reference evidence="1 2" key="1">
    <citation type="submission" date="2016-10" db="EMBL/GenBank/DDBJ databases">
        <authorList>
            <person name="de Groot N.N."/>
        </authorList>
    </citation>
    <scope>NUCLEOTIDE SEQUENCE [LARGE SCALE GENOMIC DNA]</scope>
    <source>
        <strain evidence="1 2">CGMCC 1.10434</strain>
    </source>
</reference>
<keyword evidence="2" id="KW-1185">Reference proteome</keyword>
<dbReference type="EMBL" id="FODJ01000001">
    <property type="protein sequence ID" value="SEN48508.1"/>
    <property type="molecule type" value="Genomic_DNA"/>
</dbReference>
<evidence type="ECO:0000313" key="2">
    <source>
        <dbReference type="Proteomes" id="UP000199300"/>
    </source>
</evidence>
<organism evidence="1 2">
    <name type="scientific">Amphibacillus marinus</name>
    <dbReference type="NCBI Taxonomy" id="872970"/>
    <lineage>
        <taxon>Bacteria</taxon>
        <taxon>Bacillati</taxon>
        <taxon>Bacillota</taxon>
        <taxon>Bacilli</taxon>
        <taxon>Bacillales</taxon>
        <taxon>Bacillaceae</taxon>
        <taxon>Amphibacillus</taxon>
    </lineage>
</organism>